<accession>A0ABT7E5H5</accession>
<dbReference type="Proteomes" id="UP001301012">
    <property type="component" value="Unassembled WGS sequence"/>
</dbReference>
<keyword evidence="2" id="KW-1185">Reference proteome</keyword>
<dbReference type="InterPro" id="IPR055151">
    <property type="entry name" value="GH113"/>
</dbReference>
<gene>
    <name evidence="1" type="ORF">QOZ84_01140</name>
</gene>
<name>A0ABT7E5H5_9FIRM</name>
<dbReference type="InterPro" id="IPR017853">
    <property type="entry name" value="GH"/>
</dbReference>
<evidence type="ECO:0000313" key="2">
    <source>
        <dbReference type="Proteomes" id="UP001301012"/>
    </source>
</evidence>
<dbReference type="Pfam" id="PF22612">
    <property type="entry name" value="GH113"/>
    <property type="match status" value="1"/>
</dbReference>
<protein>
    <submittedName>
        <fullName evidence="1">Cellulase family glycosylhydrolase</fullName>
    </submittedName>
</protein>
<comment type="caution">
    <text evidence="1">The sequence shown here is derived from an EMBL/GenBank/DDBJ whole genome shotgun (WGS) entry which is preliminary data.</text>
</comment>
<sequence>MKKKILFIILTISILAIGIGFSKKNKVEIDKIKSVNLSTDYEIKQALEDIKDLGVNTVNVPVVIQIPNIKSNDMKIDDYSKQKAIKLIKILKKKDIKVILEAYPWINNGRSYETEYNPLDKEKFFKDWKIVLNTLIDDVANKHDVDIIITGSNLQNLEKYEDNWCDIIDFVKEKFDGLVTYKTSWWYTASWDKKSIDRYNKKLNNKLFSKVDFISIASYFELSDKAENTVEELVSCLNSTTIHNRKQNVVKEIYNFHKKHNKEIFFGELGFPRRDYAAKHPWDAAVSNVENAKEQSRCFKAYKQIFEDKDYLKGFSVFAVGQKGKDKNFYPSNESIDVIYSWYNK</sequence>
<dbReference type="RefSeq" id="WP_284131122.1">
    <property type="nucleotide sequence ID" value="NZ_JASKYM010000001.1"/>
</dbReference>
<dbReference type="EMBL" id="JASKYM010000001">
    <property type="protein sequence ID" value="MDK2562137.1"/>
    <property type="molecule type" value="Genomic_DNA"/>
</dbReference>
<organism evidence="1 2">
    <name type="scientific">Romboutsia sedimentorum</name>
    <dbReference type="NCBI Taxonomy" id="1368474"/>
    <lineage>
        <taxon>Bacteria</taxon>
        <taxon>Bacillati</taxon>
        <taxon>Bacillota</taxon>
        <taxon>Clostridia</taxon>
        <taxon>Peptostreptococcales</taxon>
        <taxon>Peptostreptococcaceae</taxon>
        <taxon>Romboutsia</taxon>
    </lineage>
</organism>
<reference evidence="1 2" key="1">
    <citation type="submission" date="2023-05" db="EMBL/GenBank/DDBJ databases">
        <title>Rombocin, a short stable natural nisin variant, displays selective antimicrobial activity against Listeria monocytogenes and employs dual mode of action to kill target bacterial strains.</title>
        <authorList>
            <person name="Wambui J."/>
            <person name="Stephan R."/>
            <person name="Kuipers O.P."/>
        </authorList>
    </citation>
    <scope>NUCLEOTIDE SEQUENCE [LARGE SCALE GENOMIC DNA]</scope>
    <source>
        <strain evidence="1 2">RC002</strain>
    </source>
</reference>
<evidence type="ECO:0000313" key="1">
    <source>
        <dbReference type="EMBL" id="MDK2562137.1"/>
    </source>
</evidence>
<proteinExistence type="predicted"/>
<dbReference type="Gene3D" id="3.20.20.80">
    <property type="entry name" value="Glycosidases"/>
    <property type="match status" value="1"/>
</dbReference>
<dbReference type="SUPFAM" id="SSF51445">
    <property type="entry name" value="(Trans)glycosidases"/>
    <property type="match status" value="1"/>
</dbReference>